<feature type="compositionally biased region" description="Polar residues" evidence="8">
    <location>
        <begin position="551"/>
        <end position="566"/>
    </location>
</feature>
<feature type="compositionally biased region" description="Low complexity" evidence="8">
    <location>
        <begin position="247"/>
        <end position="285"/>
    </location>
</feature>
<feature type="region of interest" description="Disordered" evidence="8">
    <location>
        <begin position="653"/>
        <end position="675"/>
    </location>
</feature>
<feature type="region of interest" description="Disordered" evidence="8">
    <location>
        <begin position="1167"/>
        <end position="1231"/>
    </location>
</feature>
<evidence type="ECO:0000256" key="7">
    <source>
        <dbReference type="ARBA" id="ARBA00023242"/>
    </source>
</evidence>
<feature type="compositionally biased region" description="Polar residues" evidence="8">
    <location>
        <begin position="197"/>
        <end position="216"/>
    </location>
</feature>
<dbReference type="PANTHER" id="PTHR13142">
    <property type="entry name" value="INNER CENTROMERE PROTEIN"/>
    <property type="match status" value="1"/>
</dbReference>
<dbReference type="OMA" id="PVPKWAQ"/>
<evidence type="ECO:0000256" key="4">
    <source>
        <dbReference type="ARBA" id="ARBA00022490"/>
    </source>
</evidence>
<evidence type="ECO:0000256" key="8">
    <source>
        <dbReference type="SAM" id="MobiDB-lite"/>
    </source>
</evidence>
<dbReference type="KEGG" id="sapo:SAPIO_CDS7328"/>
<dbReference type="VEuPathDB" id="FungiDB:SAPIO_CDS7328"/>
<feature type="compositionally biased region" description="Polar residues" evidence="8">
    <location>
        <begin position="231"/>
        <end position="246"/>
    </location>
</feature>
<feature type="compositionally biased region" description="Basic and acidic residues" evidence="8">
    <location>
        <begin position="919"/>
        <end position="970"/>
    </location>
</feature>
<dbReference type="PANTHER" id="PTHR13142:SF1">
    <property type="entry name" value="INNER CENTROMERE PROTEIN"/>
    <property type="match status" value="1"/>
</dbReference>
<dbReference type="RefSeq" id="XP_016641038.1">
    <property type="nucleotide sequence ID" value="XM_016789211.1"/>
</dbReference>
<name>A0A084G1M7_PSEDA</name>
<feature type="region of interest" description="Disordered" evidence="8">
    <location>
        <begin position="110"/>
        <end position="417"/>
    </location>
</feature>
<feature type="compositionally biased region" description="Basic and acidic residues" evidence="8">
    <location>
        <begin position="708"/>
        <end position="756"/>
    </location>
</feature>
<feature type="compositionally biased region" description="Basic and acidic residues" evidence="8">
    <location>
        <begin position="402"/>
        <end position="416"/>
    </location>
</feature>
<evidence type="ECO:0000256" key="6">
    <source>
        <dbReference type="ARBA" id="ARBA00023212"/>
    </source>
</evidence>
<reference evidence="10 11" key="1">
    <citation type="journal article" date="2014" name="Genome Announc.">
        <title>Draft genome sequence of the pathogenic fungus Scedosporium apiospermum.</title>
        <authorList>
            <person name="Vandeputte P."/>
            <person name="Ghamrawi S."/>
            <person name="Rechenmann M."/>
            <person name="Iltis A."/>
            <person name="Giraud S."/>
            <person name="Fleury M."/>
            <person name="Thornton C."/>
            <person name="Delhaes L."/>
            <person name="Meyer W."/>
            <person name="Papon N."/>
            <person name="Bouchara J.P."/>
        </authorList>
    </citation>
    <scope>NUCLEOTIDE SEQUENCE [LARGE SCALE GENOMIC DNA]</scope>
    <source>
        <strain evidence="10 11">IHEM 14462</strain>
    </source>
</reference>
<evidence type="ECO:0000313" key="10">
    <source>
        <dbReference type="EMBL" id="KEZ41239.1"/>
    </source>
</evidence>
<feature type="compositionally biased region" description="Acidic residues" evidence="8">
    <location>
        <begin position="1207"/>
        <end position="1222"/>
    </location>
</feature>
<dbReference type="HOGENOM" id="CLU_003318_1_0_1"/>
<evidence type="ECO:0000256" key="5">
    <source>
        <dbReference type="ARBA" id="ARBA00022829"/>
    </source>
</evidence>
<evidence type="ECO:0000256" key="3">
    <source>
        <dbReference type="ARBA" id="ARBA00010042"/>
    </source>
</evidence>
<dbReference type="EMBL" id="JOWA01000110">
    <property type="protein sequence ID" value="KEZ41239.1"/>
    <property type="molecule type" value="Genomic_DNA"/>
</dbReference>
<dbReference type="Proteomes" id="UP000028545">
    <property type="component" value="Unassembled WGS sequence"/>
</dbReference>
<comment type="similarity">
    <text evidence="3">Belongs to the INCENP family.</text>
</comment>
<keyword evidence="6" id="KW-0206">Cytoskeleton</keyword>
<feature type="compositionally biased region" description="Polar residues" evidence="8">
    <location>
        <begin position="430"/>
        <end position="454"/>
    </location>
</feature>
<feature type="compositionally biased region" description="Polar residues" evidence="8">
    <location>
        <begin position="586"/>
        <end position="596"/>
    </location>
</feature>
<feature type="compositionally biased region" description="Polar residues" evidence="8">
    <location>
        <begin position="1060"/>
        <end position="1069"/>
    </location>
</feature>
<evidence type="ECO:0000256" key="2">
    <source>
        <dbReference type="ARBA" id="ARBA00004186"/>
    </source>
</evidence>
<dbReference type="InterPro" id="IPR005635">
    <property type="entry name" value="Inner_centromere_prot_ARK-bd"/>
</dbReference>
<evidence type="ECO:0000313" key="11">
    <source>
        <dbReference type="Proteomes" id="UP000028545"/>
    </source>
</evidence>
<keyword evidence="4" id="KW-0963">Cytoplasm</keyword>
<dbReference type="Pfam" id="PF03941">
    <property type="entry name" value="INCENP_ARK-bind"/>
    <property type="match status" value="1"/>
</dbReference>
<dbReference type="GO" id="GO:0005819">
    <property type="term" value="C:spindle"/>
    <property type="evidence" value="ECO:0007669"/>
    <property type="project" value="UniProtKB-SubCell"/>
</dbReference>
<feature type="compositionally biased region" description="Polar residues" evidence="8">
    <location>
        <begin position="880"/>
        <end position="889"/>
    </location>
</feature>
<evidence type="ECO:0000259" key="9">
    <source>
        <dbReference type="Pfam" id="PF03941"/>
    </source>
</evidence>
<organism evidence="10 11">
    <name type="scientific">Pseudallescheria apiosperma</name>
    <name type="common">Scedosporium apiospermum</name>
    <dbReference type="NCBI Taxonomy" id="563466"/>
    <lineage>
        <taxon>Eukaryota</taxon>
        <taxon>Fungi</taxon>
        <taxon>Dikarya</taxon>
        <taxon>Ascomycota</taxon>
        <taxon>Pezizomycotina</taxon>
        <taxon>Sordariomycetes</taxon>
        <taxon>Hypocreomycetidae</taxon>
        <taxon>Microascales</taxon>
        <taxon>Microascaceae</taxon>
        <taxon>Scedosporium</taxon>
    </lineage>
</organism>
<evidence type="ECO:0000256" key="1">
    <source>
        <dbReference type="ARBA" id="ARBA00004123"/>
    </source>
</evidence>
<gene>
    <name evidence="10" type="ORF">SAPIO_CDS7328</name>
</gene>
<feature type="region of interest" description="Disordered" evidence="8">
    <location>
        <begin position="429"/>
        <end position="619"/>
    </location>
</feature>
<dbReference type="GeneID" id="27726400"/>
<protein>
    <submittedName>
        <fullName evidence="10">Inner centromere protein</fullName>
    </submittedName>
</protein>
<dbReference type="OrthoDB" id="6123at2759"/>
<dbReference type="GO" id="GO:0005634">
    <property type="term" value="C:nucleus"/>
    <property type="evidence" value="ECO:0007669"/>
    <property type="project" value="UniProtKB-SubCell"/>
</dbReference>
<dbReference type="GO" id="GO:0007059">
    <property type="term" value="P:chromosome segregation"/>
    <property type="evidence" value="ECO:0007669"/>
    <property type="project" value="UniProtKB-KW"/>
</dbReference>
<keyword evidence="5" id="KW-0159">Chromosome partition</keyword>
<sequence length="1319" mass="143959">MATIRGSRLPIGSAPWISEERAAALQIVEDEAEEFSYSVRNDFEWLNEHMAGIFDENEINVAEMFKTPGKLRAKTPRAIRKPENTEARVPLSDIFSGTPRGTANPFLQQLNRLNSPSPMAPTELKKPSTTTPAYSPAKRPLPSPNRQIPAPIPHADSGYHGSQSQEIDDLGSPSQTRVPLNAKSPVKAASPIGSPTLHRQQSPTRTRVLQSPTATFLTAKEEQTARVIPDATQQIISPTTTRSRNIPPQSNAPSSHASAPRSPSPIRSSPVKSSPMKMSPVKASPLKTQVGSPIIRKPVPSQAEPKQEADDEQDDEHSHSDNSSPIRPALRKSSLNFATLPAREPLTTGKSMGGRMSRTSHLDLNRTSYYGRPTGGKSLGNTIIPPPSTDDDEMDVDEDEETVSHKPTEAITDHNKTYTQRLQDRIGMLGQSQAKASRPSKSIANLAPINTASTPAPARHDEKRPFSPIRKPTTPGAFPGDDDDDDWIDPPVTVAKQPSPRPAVPPKDNAYGPMPGKASSETESADFVLPKQRQPTSRPNSPYKPPMIPERTTSTLTHMKSASVSALPNAKLQEDDSAGSPKKGISVSNPTLATVSESDRPGTPMKSPLRTARDSPLKQVKNKLSSILKSSKGLLASSAAISAEGKSSILSPSTTRLECLPGPSSESIAQPNLGESMYPDLSKVLPDAQSLFSRPASPSKPIGRRTRASAERERKEKMMEKEARRLADQMEKLEKEREKEREKARVFSKEQERIAAMEKQVAAQKEQERKRPVEKEPPKPVRSSPRRAKPQVQEQDVEMQDASAAMPPPPPPSATRAGGPGPAIRSRELKRPTRPTKDSATKSKAAPTVIKVNMGAHHSQYHPSNNALSANLHESLAPSAPQTQAATKPSQTKLKSKSSVQSLKSSVSSTGRPKALELAAKRKEQEEREAQRKREARAEIERKRAAMQEEERRLEAERQREKERELEAKKAAQRQAAIEKAKQTRAPPPAVRSQPNGPPDYAAAQEQQATSQPPRPPSRLGSSVFRSQEDLNRPVNALLSNANKAQKRPLGQDNDAGNARAQQARNGPTYQGKDAKRRRTSQEPDEDMESLPNIKGPPVRPSAGYKKPEVQNKSMFLGGYTAVPPASAPRDLFKTAVTSQHNGALKAAHPLDMAQVSKGAIPFASNPGQTGTAFKTPARPGAVATVKSTAKSAPRTSPRFPNGDSIELPEIDTDDEDEDSDNDQGVVASWADSPDLRRALLRQETMDPSQIFGPPAPLNMEEVFSKSKDRWHKFRARTSSANWSGADRLTEDDIRKDMAARDRLRREGAWTYELSKDMA</sequence>
<feature type="compositionally biased region" description="Polar residues" evidence="8">
    <location>
        <begin position="1186"/>
        <end position="1195"/>
    </location>
</feature>
<proteinExistence type="inferred from homology"/>
<keyword evidence="7" id="KW-0539">Nucleus</keyword>
<feature type="domain" description="Inner centromere protein ARK-binding" evidence="9">
    <location>
        <begin position="1210"/>
        <end position="1264"/>
    </location>
</feature>
<feature type="compositionally biased region" description="Basic and acidic residues" evidence="8">
    <location>
        <begin position="765"/>
        <end position="779"/>
    </location>
</feature>
<feature type="compositionally biased region" description="Low complexity" evidence="8">
    <location>
        <begin position="890"/>
        <end position="918"/>
    </location>
</feature>
<accession>A0A084G1M7</accession>
<keyword evidence="11" id="KW-1185">Reference proteome</keyword>
<comment type="subcellular location">
    <subcellularLocation>
        <location evidence="2">Cytoplasm</location>
        <location evidence="2">Cytoskeleton</location>
        <location evidence="2">Spindle</location>
    </subcellularLocation>
    <subcellularLocation>
        <location evidence="1">Nucleus</location>
    </subcellularLocation>
</comment>
<comment type="caution">
    <text evidence="10">The sequence shown here is derived from an EMBL/GenBank/DDBJ whole genome shotgun (WGS) entry which is preliminary data.</text>
</comment>
<feature type="compositionally biased region" description="Basic and acidic residues" evidence="8">
    <location>
        <begin position="825"/>
        <end position="841"/>
    </location>
</feature>
<feature type="region of interest" description="Disordered" evidence="8">
    <location>
        <begin position="689"/>
        <end position="1110"/>
    </location>
</feature>
<feature type="compositionally biased region" description="Acidic residues" evidence="8">
    <location>
        <begin position="389"/>
        <end position="401"/>
    </location>
</feature>